<sequence length="853" mass="93632">MYRIVRISSRLDALLGPLLSRYRGRPDSEHEQAVVRLGVASVVTAYLSVYGSLYYGDVMVLAGALQILGAFLLFSLALLLWIGLRPRISHVRRVLGNVADHGTPSVLMAIYGETLTPLYIVYIWVVVGNGLRFGQGYLYLSMTLALTGFLGVILTNPFWRDNTTLAWGLWVGLVVLPLYFSVLLGKLIRARAEAEAANRAKSQFLANMSHEIRTPMNGVIGMIDLLEDTSLTPMQRHFTETIHRSARALLELLENVLDLSKIEAGKLTLQTADFDLYATMKGTVDMLAHQAEQKGLRLDLHIDPHTPYRVRGDEVRLRQILINLLNNAIKFTEQGHVEVRVAPYPGPDSRRWLHFEVVDTGIGIAEEVQEHIFDVFTQADGSITRRYGGTGLGTAISKQLVDLLGGRIEVESIPGHGTLFGVTLPWEEPEEGTAGGALGSGGKVLLLTRDRVLSATLTDWIRVWGLEGEVVVGTDAVLARLGEQTHGLRGIIADEGELLDPAGFLSCFASPGAQARPGLILLRRDPESHRLRGFEAYFDSILDLPPEKPLLFNALYALQSELPQDEGVVDLAKRRMERGGRGRQGYILVAEDNPTNRDVLGMILEKGGFRTRMAADGEEALQALEEEAFDLAILDMHMPERSGTEVVKLYRFMEISDNPLPFVLLTANVTSDAVREAEEAGVAAYLTKPVEAQRLLETLERVMMPDADTGMGATGAETGAGTPQGGLDPRHTEDGSLVSERTLKELSRMSQDPAFLSKLIQDFLRDSENRLAQMEAASKECRLEDLQGLAHAMKGSAANLGVEAVANVCERLQNATATDLAVGTIRYELDGLHDLLKRARPALLVHASGQLHR</sequence>
<dbReference type="SUPFAM" id="SSF47384">
    <property type="entry name" value="Homodimeric domain of signal transducing histidine kinase"/>
    <property type="match status" value="1"/>
</dbReference>
<dbReference type="SMART" id="SM00387">
    <property type="entry name" value="HATPase_c"/>
    <property type="match status" value="1"/>
</dbReference>
<dbReference type="GO" id="GO:0005524">
    <property type="term" value="F:ATP binding"/>
    <property type="evidence" value="ECO:0007669"/>
    <property type="project" value="UniProtKB-KW"/>
</dbReference>
<dbReference type="Pfam" id="PF01627">
    <property type="entry name" value="Hpt"/>
    <property type="match status" value="1"/>
</dbReference>
<dbReference type="InterPro" id="IPR001789">
    <property type="entry name" value="Sig_transdc_resp-reg_receiver"/>
</dbReference>
<feature type="modified residue" description="4-aspartylphosphate" evidence="6">
    <location>
        <position position="635"/>
    </location>
</feature>
<feature type="domain" description="Histidine kinase" evidence="9">
    <location>
        <begin position="207"/>
        <end position="428"/>
    </location>
</feature>
<keyword evidence="8" id="KW-0812">Transmembrane</keyword>
<dbReference type="EC" id="2.7.13.3" evidence="2"/>
<evidence type="ECO:0000259" key="9">
    <source>
        <dbReference type="PROSITE" id="PS50109"/>
    </source>
</evidence>
<dbReference type="Pfam" id="PF00512">
    <property type="entry name" value="HisKA"/>
    <property type="match status" value="1"/>
</dbReference>
<dbReference type="InterPro" id="IPR011006">
    <property type="entry name" value="CheY-like_superfamily"/>
</dbReference>
<feature type="transmembrane region" description="Helical" evidence="8">
    <location>
        <begin position="59"/>
        <end position="84"/>
    </location>
</feature>
<comment type="caution">
    <text evidence="12">The sequence shown here is derived from an EMBL/GenBank/DDBJ whole genome shotgun (WGS) entry which is preliminary data.</text>
</comment>
<feature type="transmembrane region" description="Helical" evidence="8">
    <location>
        <begin position="33"/>
        <end position="53"/>
    </location>
</feature>
<protein>
    <recommendedName>
        <fullName evidence="2">histidine kinase</fullName>
        <ecNumber evidence="2">2.7.13.3</ecNumber>
    </recommendedName>
</protein>
<dbReference type="InterPro" id="IPR008207">
    <property type="entry name" value="Sig_transdc_His_kin_Hpt_dom"/>
</dbReference>
<dbReference type="PROSITE" id="PS50110">
    <property type="entry name" value="RESPONSE_REGULATORY"/>
    <property type="match status" value="1"/>
</dbReference>
<feature type="domain" description="HPt" evidence="11">
    <location>
        <begin position="752"/>
        <end position="846"/>
    </location>
</feature>
<dbReference type="RefSeq" id="WP_373654172.1">
    <property type="nucleotide sequence ID" value="NZ_JBGUAW010000001.1"/>
</dbReference>
<keyword evidence="12" id="KW-0547">Nucleotide-binding</keyword>
<dbReference type="SUPFAM" id="SSF55874">
    <property type="entry name" value="ATPase domain of HSP90 chaperone/DNA topoisomerase II/histidine kinase"/>
    <property type="match status" value="1"/>
</dbReference>
<evidence type="ECO:0000256" key="8">
    <source>
        <dbReference type="SAM" id="Phobius"/>
    </source>
</evidence>
<feature type="compositionally biased region" description="Low complexity" evidence="7">
    <location>
        <begin position="709"/>
        <end position="721"/>
    </location>
</feature>
<keyword evidence="8" id="KW-0472">Membrane</keyword>
<keyword evidence="13" id="KW-1185">Reference proteome</keyword>
<evidence type="ECO:0000259" key="11">
    <source>
        <dbReference type="PROSITE" id="PS50894"/>
    </source>
</evidence>
<dbReference type="CDD" id="cd00082">
    <property type="entry name" value="HisKA"/>
    <property type="match status" value="1"/>
</dbReference>
<reference evidence="12 13" key="1">
    <citation type="submission" date="2024-08" db="EMBL/GenBank/DDBJ databases">
        <title>Whole-genome sequencing of halo(alkali)philic microorganisms from hypersaline lakes.</title>
        <authorList>
            <person name="Sorokin D.Y."/>
            <person name="Merkel A.Y."/>
            <person name="Messina E."/>
            <person name="Yakimov M."/>
        </authorList>
    </citation>
    <scope>NUCLEOTIDE SEQUENCE [LARGE SCALE GENOMIC DNA]</scope>
    <source>
        <strain evidence="12 13">Cl-TMA</strain>
    </source>
</reference>
<keyword evidence="4" id="KW-0902">Two-component regulatory system</keyword>
<dbReference type="Pfam" id="PF00072">
    <property type="entry name" value="Response_reg"/>
    <property type="match status" value="1"/>
</dbReference>
<organism evidence="12 13">
    <name type="scientific">Thiohalorhabdus methylotrophus</name>
    <dbReference type="NCBI Taxonomy" id="3242694"/>
    <lineage>
        <taxon>Bacteria</taxon>
        <taxon>Pseudomonadati</taxon>
        <taxon>Pseudomonadota</taxon>
        <taxon>Gammaproteobacteria</taxon>
        <taxon>Thiohalorhabdales</taxon>
        <taxon>Thiohalorhabdaceae</taxon>
        <taxon>Thiohalorhabdus</taxon>
    </lineage>
</organism>
<evidence type="ECO:0000256" key="2">
    <source>
        <dbReference type="ARBA" id="ARBA00012438"/>
    </source>
</evidence>
<feature type="transmembrane region" description="Helical" evidence="8">
    <location>
        <begin position="167"/>
        <end position="188"/>
    </location>
</feature>
<dbReference type="Pfam" id="PF02518">
    <property type="entry name" value="HATPase_c"/>
    <property type="match status" value="1"/>
</dbReference>
<dbReference type="Gene3D" id="3.30.565.10">
    <property type="entry name" value="Histidine kinase-like ATPase, C-terminal domain"/>
    <property type="match status" value="1"/>
</dbReference>
<dbReference type="CDD" id="cd17546">
    <property type="entry name" value="REC_hyHK_CKI1_RcsC-like"/>
    <property type="match status" value="1"/>
</dbReference>
<evidence type="ECO:0000256" key="5">
    <source>
        <dbReference type="PROSITE-ProRule" id="PRU00110"/>
    </source>
</evidence>
<evidence type="ECO:0000256" key="6">
    <source>
        <dbReference type="PROSITE-ProRule" id="PRU00169"/>
    </source>
</evidence>
<dbReference type="InterPro" id="IPR004358">
    <property type="entry name" value="Sig_transdc_His_kin-like_C"/>
</dbReference>
<evidence type="ECO:0000313" key="12">
    <source>
        <dbReference type="EMBL" id="MFA9459384.1"/>
    </source>
</evidence>
<dbReference type="InterPro" id="IPR005467">
    <property type="entry name" value="His_kinase_dom"/>
</dbReference>
<dbReference type="SUPFAM" id="SSF47226">
    <property type="entry name" value="Histidine-containing phosphotransfer domain, HPT domain"/>
    <property type="match status" value="1"/>
</dbReference>
<dbReference type="PANTHER" id="PTHR45339:SF5">
    <property type="entry name" value="HISTIDINE KINASE"/>
    <property type="match status" value="1"/>
</dbReference>
<keyword evidence="12" id="KW-0067">ATP-binding</keyword>
<dbReference type="SMART" id="SM00388">
    <property type="entry name" value="HisKA"/>
    <property type="match status" value="1"/>
</dbReference>
<evidence type="ECO:0000256" key="7">
    <source>
        <dbReference type="SAM" id="MobiDB-lite"/>
    </source>
</evidence>
<dbReference type="EMBL" id="JBGUAW010000001">
    <property type="protein sequence ID" value="MFA9459384.1"/>
    <property type="molecule type" value="Genomic_DNA"/>
</dbReference>
<feature type="domain" description="Response regulatory" evidence="10">
    <location>
        <begin position="586"/>
        <end position="703"/>
    </location>
</feature>
<dbReference type="InterPro" id="IPR036097">
    <property type="entry name" value="HisK_dim/P_sf"/>
</dbReference>
<comment type="catalytic activity">
    <reaction evidence="1">
        <text>ATP + protein L-histidine = ADP + protein N-phospho-L-histidine.</text>
        <dbReference type="EC" id="2.7.13.3"/>
    </reaction>
</comment>
<dbReference type="Gene3D" id="1.20.120.160">
    <property type="entry name" value="HPT domain"/>
    <property type="match status" value="1"/>
</dbReference>
<gene>
    <name evidence="12" type="ORF">ACERLL_00915</name>
</gene>
<keyword evidence="3 6" id="KW-0597">Phosphoprotein</keyword>
<dbReference type="Gene3D" id="1.10.287.130">
    <property type="match status" value="1"/>
</dbReference>
<dbReference type="Gene3D" id="3.40.50.2300">
    <property type="match status" value="1"/>
</dbReference>
<feature type="transmembrane region" description="Helical" evidence="8">
    <location>
        <begin position="105"/>
        <end position="125"/>
    </location>
</feature>
<evidence type="ECO:0000256" key="1">
    <source>
        <dbReference type="ARBA" id="ARBA00000085"/>
    </source>
</evidence>
<dbReference type="InterPro" id="IPR036890">
    <property type="entry name" value="HATPase_C_sf"/>
</dbReference>
<dbReference type="InterPro" id="IPR003661">
    <property type="entry name" value="HisK_dim/P_dom"/>
</dbReference>
<dbReference type="InterPro" id="IPR036641">
    <property type="entry name" value="HPT_dom_sf"/>
</dbReference>
<dbReference type="Proteomes" id="UP001575181">
    <property type="component" value="Unassembled WGS sequence"/>
</dbReference>
<evidence type="ECO:0000256" key="4">
    <source>
        <dbReference type="ARBA" id="ARBA00023012"/>
    </source>
</evidence>
<dbReference type="PRINTS" id="PR00344">
    <property type="entry name" value="BCTRLSENSOR"/>
</dbReference>
<proteinExistence type="predicted"/>
<accession>A0ABV4TS01</accession>
<evidence type="ECO:0000259" key="10">
    <source>
        <dbReference type="PROSITE" id="PS50110"/>
    </source>
</evidence>
<dbReference type="CDD" id="cd00088">
    <property type="entry name" value="HPT"/>
    <property type="match status" value="1"/>
</dbReference>
<evidence type="ECO:0000256" key="3">
    <source>
        <dbReference type="ARBA" id="ARBA00022553"/>
    </source>
</evidence>
<keyword evidence="8" id="KW-1133">Transmembrane helix</keyword>
<dbReference type="PROSITE" id="PS50894">
    <property type="entry name" value="HPT"/>
    <property type="match status" value="1"/>
</dbReference>
<dbReference type="SMART" id="SM00448">
    <property type="entry name" value="REC"/>
    <property type="match status" value="1"/>
</dbReference>
<feature type="modified residue" description="Phosphohistidine" evidence="5">
    <location>
        <position position="791"/>
    </location>
</feature>
<dbReference type="PANTHER" id="PTHR45339">
    <property type="entry name" value="HYBRID SIGNAL TRANSDUCTION HISTIDINE KINASE J"/>
    <property type="match status" value="1"/>
</dbReference>
<dbReference type="SUPFAM" id="SSF52172">
    <property type="entry name" value="CheY-like"/>
    <property type="match status" value="1"/>
</dbReference>
<evidence type="ECO:0000313" key="13">
    <source>
        <dbReference type="Proteomes" id="UP001575181"/>
    </source>
</evidence>
<dbReference type="InterPro" id="IPR003594">
    <property type="entry name" value="HATPase_dom"/>
</dbReference>
<feature type="region of interest" description="Disordered" evidence="7">
    <location>
        <begin position="709"/>
        <end position="732"/>
    </location>
</feature>
<dbReference type="CDD" id="cd16922">
    <property type="entry name" value="HATPase_EvgS-ArcB-TorS-like"/>
    <property type="match status" value="1"/>
</dbReference>
<dbReference type="PROSITE" id="PS50109">
    <property type="entry name" value="HIS_KIN"/>
    <property type="match status" value="1"/>
</dbReference>
<name>A0ABV4TS01_9GAMM</name>
<feature type="transmembrane region" description="Helical" evidence="8">
    <location>
        <begin position="137"/>
        <end position="155"/>
    </location>
</feature>